<proteinExistence type="inferred from homology"/>
<keyword evidence="3 6" id="KW-0812">Transmembrane</keyword>
<organism evidence="7 8">
    <name type="scientific">Roseburia yibonii</name>
    <dbReference type="NCBI Taxonomy" id="2763063"/>
    <lineage>
        <taxon>Bacteria</taxon>
        <taxon>Bacillati</taxon>
        <taxon>Bacillota</taxon>
        <taxon>Clostridia</taxon>
        <taxon>Lachnospirales</taxon>
        <taxon>Lachnospiraceae</taxon>
        <taxon>Roseburia</taxon>
    </lineage>
</organism>
<feature type="transmembrane region" description="Helical" evidence="6">
    <location>
        <begin position="240"/>
        <end position="263"/>
    </location>
</feature>
<feature type="transmembrane region" description="Helical" evidence="6">
    <location>
        <begin position="67"/>
        <end position="89"/>
    </location>
</feature>
<evidence type="ECO:0000256" key="6">
    <source>
        <dbReference type="SAM" id="Phobius"/>
    </source>
</evidence>
<dbReference type="PANTHER" id="PTHR21716:SF68">
    <property type="entry name" value="TRANSPORT PROTEIN YTVI-RELATED"/>
    <property type="match status" value="1"/>
</dbReference>
<dbReference type="RefSeq" id="WP_186982687.1">
    <property type="nucleotide sequence ID" value="NZ_JACOQH010000011.1"/>
</dbReference>
<protein>
    <submittedName>
        <fullName evidence="7">AI-2E family transporter</fullName>
    </submittedName>
</protein>
<reference evidence="7 8" key="1">
    <citation type="submission" date="2020-08" db="EMBL/GenBank/DDBJ databases">
        <title>Genome public.</title>
        <authorList>
            <person name="Liu C."/>
            <person name="Sun Q."/>
        </authorList>
    </citation>
    <scope>NUCLEOTIDE SEQUENCE [LARGE SCALE GENOMIC DNA]</scope>
    <source>
        <strain evidence="7 8">BX0805</strain>
    </source>
</reference>
<evidence type="ECO:0000256" key="3">
    <source>
        <dbReference type="ARBA" id="ARBA00022692"/>
    </source>
</evidence>
<name>A0ABR7ID78_9FIRM</name>
<dbReference type="Proteomes" id="UP000621540">
    <property type="component" value="Unassembled WGS sequence"/>
</dbReference>
<evidence type="ECO:0000256" key="2">
    <source>
        <dbReference type="ARBA" id="ARBA00009773"/>
    </source>
</evidence>
<comment type="caution">
    <text evidence="7">The sequence shown here is derived from an EMBL/GenBank/DDBJ whole genome shotgun (WGS) entry which is preliminary data.</text>
</comment>
<dbReference type="PANTHER" id="PTHR21716">
    <property type="entry name" value="TRANSMEMBRANE PROTEIN"/>
    <property type="match status" value="1"/>
</dbReference>
<feature type="transmembrane region" description="Helical" evidence="6">
    <location>
        <begin position="315"/>
        <end position="338"/>
    </location>
</feature>
<dbReference type="Pfam" id="PF01594">
    <property type="entry name" value="AI-2E_transport"/>
    <property type="match status" value="1"/>
</dbReference>
<evidence type="ECO:0000256" key="4">
    <source>
        <dbReference type="ARBA" id="ARBA00022989"/>
    </source>
</evidence>
<feature type="transmembrane region" description="Helical" evidence="6">
    <location>
        <begin position="212"/>
        <end position="234"/>
    </location>
</feature>
<sequence>MKTYESKLLWKKILKLAGITTGVYVGVRFFLPLVIPFFVAFALAALLHGAAAKIEKKAGKGKRALRLFLFFFCFLLTVFGGLLLIYGLAVQVKRLCLNYGNLCAVGRDCWRDCCARLEVLSGIEAEQINAVICEKAVTFWKKGQDQVMACMFDRSVSSIRWMLHAGWIMLVISVATLLIFLDYDGLVRRFQNFGIGNVAGHIAGRLKTAGGAYLKAQLIIWLCVSAICVTGLFLTGNSYALLAGIAIGVCDALPFLGTGTVFIPWMILEVLQGKYGLALWYLGIYLACSITREMLEPKLVGGGIGVHPVCVLMSIYIGIKVYGGVGVIFGPLSAFLIWEIYKMTTEEADASA</sequence>
<evidence type="ECO:0000256" key="1">
    <source>
        <dbReference type="ARBA" id="ARBA00004141"/>
    </source>
</evidence>
<evidence type="ECO:0000256" key="5">
    <source>
        <dbReference type="ARBA" id="ARBA00023136"/>
    </source>
</evidence>
<gene>
    <name evidence="7" type="ORF">H8Z76_12525</name>
</gene>
<evidence type="ECO:0000313" key="8">
    <source>
        <dbReference type="Proteomes" id="UP000621540"/>
    </source>
</evidence>
<dbReference type="InterPro" id="IPR002549">
    <property type="entry name" value="AI-2E-like"/>
</dbReference>
<keyword evidence="8" id="KW-1185">Reference proteome</keyword>
<comment type="subcellular location">
    <subcellularLocation>
        <location evidence="1">Membrane</location>
        <topology evidence="1">Multi-pass membrane protein</topology>
    </subcellularLocation>
</comment>
<feature type="transmembrane region" description="Helical" evidence="6">
    <location>
        <begin position="161"/>
        <end position="181"/>
    </location>
</feature>
<comment type="similarity">
    <text evidence="2">Belongs to the autoinducer-2 exporter (AI-2E) (TC 2.A.86) family.</text>
</comment>
<dbReference type="EMBL" id="JACOQH010000011">
    <property type="protein sequence ID" value="MBC5754821.1"/>
    <property type="molecule type" value="Genomic_DNA"/>
</dbReference>
<accession>A0ABR7ID78</accession>
<keyword evidence="4 6" id="KW-1133">Transmembrane helix</keyword>
<feature type="transmembrane region" description="Helical" evidence="6">
    <location>
        <begin position="275"/>
        <end position="295"/>
    </location>
</feature>
<keyword evidence="5 6" id="KW-0472">Membrane</keyword>
<evidence type="ECO:0000313" key="7">
    <source>
        <dbReference type="EMBL" id="MBC5754821.1"/>
    </source>
</evidence>